<gene>
    <name evidence="2" type="ORF">Nepgr_016484</name>
</gene>
<organism evidence="2 3">
    <name type="scientific">Nepenthes gracilis</name>
    <name type="common">Slender pitcher plant</name>
    <dbReference type="NCBI Taxonomy" id="150966"/>
    <lineage>
        <taxon>Eukaryota</taxon>
        <taxon>Viridiplantae</taxon>
        <taxon>Streptophyta</taxon>
        <taxon>Embryophyta</taxon>
        <taxon>Tracheophyta</taxon>
        <taxon>Spermatophyta</taxon>
        <taxon>Magnoliopsida</taxon>
        <taxon>eudicotyledons</taxon>
        <taxon>Gunneridae</taxon>
        <taxon>Pentapetalae</taxon>
        <taxon>Caryophyllales</taxon>
        <taxon>Nepenthaceae</taxon>
        <taxon>Nepenthes</taxon>
    </lineage>
</organism>
<proteinExistence type="predicted"/>
<reference evidence="2" key="1">
    <citation type="submission" date="2023-05" db="EMBL/GenBank/DDBJ databases">
        <title>Nepenthes gracilis genome sequencing.</title>
        <authorList>
            <person name="Fukushima K."/>
        </authorList>
    </citation>
    <scope>NUCLEOTIDE SEQUENCE</scope>
    <source>
        <strain evidence="2">SING2019-196</strain>
    </source>
</reference>
<keyword evidence="3" id="KW-1185">Reference proteome</keyword>
<accession>A0AAD3SMS8</accession>
<feature type="region of interest" description="Disordered" evidence="1">
    <location>
        <begin position="1"/>
        <end position="57"/>
    </location>
</feature>
<dbReference type="EMBL" id="BSYO01000014">
    <property type="protein sequence ID" value="GMH14643.1"/>
    <property type="molecule type" value="Genomic_DNA"/>
</dbReference>
<dbReference type="AlphaFoldDB" id="A0AAD3SMS8"/>
<comment type="caution">
    <text evidence="2">The sequence shown here is derived from an EMBL/GenBank/DDBJ whole genome shotgun (WGS) entry which is preliminary data.</text>
</comment>
<protein>
    <submittedName>
        <fullName evidence="2">Uncharacterized protein</fullName>
    </submittedName>
</protein>
<evidence type="ECO:0000313" key="3">
    <source>
        <dbReference type="Proteomes" id="UP001279734"/>
    </source>
</evidence>
<evidence type="ECO:0000313" key="2">
    <source>
        <dbReference type="EMBL" id="GMH14643.1"/>
    </source>
</evidence>
<sequence>MLATKQSKDVANQSDIGVHDGIGKALPENLGSDVKHPPVQSNGIRQEAPTEATENNQWGIMPPVDFVEEIHQLSVPDHVAGLLDLKLNDLESPPNNPFSVLQDSPLEPIGSTAQLAAVPIGGCHELTKEVLGCYLEQTGKELLQEAQSSSHEGFAGLNGCMCKKINSTVDVDITPESINWLTSKYSLADPIHVESTSVSPTGSPDGDQLGEVQEAIGKDLIPLGSDDLSLDNYPMKESSMSEEVEGDEADPMLAGFGLFAFAWFGRCGVEAGLDYLTWPAAAV</sequence>
<evidence type="ECO:0000256" key="1">
    <source>
        <dbReference type="SAM" id="MobiDB-lite"/>
    </source>
</evidence>
<name>A0AAD3SMS8_NEPGR</name>
<dbReference type="Proteomes" id="UP001279734">
    <property type="component" value="Unassembled WGS sequence"/>
</dbReference>